<gene>
    <name evidence="1" type="ORF">IAB05_06415</name>
</gene>
<dbReference type="Proteomes" id="UP000824094">
    <property type="component" value="Unassembled WGS sequence"/>
</dbReference>
<protein>
    <submittedName>
        <fullName evidence="1">Uncharacterized protein</fullName>
    </submittedName>
</protein>
<proteinExistence type="predicted"/>
<dbReference type="EMBL" id="DVNF01000187">
    <property type="protein sequence ID" value="HIU61007.1"/>
    <property type="molecule type" value="Genomic_DNA"/>
</dbReference>
<name>A0A9D1MIM6_9FIRM</name>
<accession>A0A9D1MIM6</accession>
<dbReference type="AlphaFoldDB" id="A0A9D1MIM6"/>
<reference evidence="1" key="2">
    <citation type="journal article" date="2021" name="PeerJ">
        <title>Extensive microbial diversity within the chicken gut microbiome revealed by metagenomics and culture.</title>
        <authorList>
            <person name="Gilroy R."/>
            <person name="Ravi A."/>
            <person name="Getino M."/>
            <person name="Pursley I."/>
            <person name="Horton D.L."/>
            <person name="Alikhan N.F."/>
            <person name="Baker D."/>
            <person name="Gharbi K."/>
            <person name="Hall N."/>
            <person name="Watson M."/>
            <person name="Adriaenssens E.M."/>
            <person name="Foster-Nyarko E."/>
            <person name="Jarju S."/>
            <person name="Secka A."/>
            <person name="Antonio M."/>
            <person name="Oren A."/>
            <person name="Chaudhuri R.R."/>
            <person name="La Ragione R."/>
            <person name="Hildebrand F."/>
            <person name="Pallen M.J."/>
        </authorList>
    </citation>
    <scope>NUCLEOTIDE SEQUENCE</scope>
    <source>
        <strain evidence="1">18911</strain>
    </source>
</reference>
<feature type="non-terminal residue" evidence="1">
    <location>
        <position position="1"/>
    </location>
</feature>
<evidence type="ECO:0000313" key="2">
    <source>
        <dbReference type="Proteomes" id="UP000824094"/>
    </source>
</evidence>
<reference evidence="1" key="1">
    <citation type="submission" date="2020-10" db="EMBL/GenBank/DDBJ databases">
        <authorList>
            <person name="Gilroy R."/>
        </authorList>
    </citation>
    <scope>NUCLEOTIDE SEQUENCE</scope>
    <source>
        <strain evidence="1">18911</strain>
    </source>
</reference>
<comment type="caution">
    <text evidence="1">The sequence shown here is derived from an EMBL/GenBank/DDBJ whole genome shotgun (WGS) entry which is preliminary data.</text>
</comment>
<evidence type="ECO:0000313" key="1">
    <source>
        <dbReference type="EMBL" id="HIU61007.1"/>
    </source>
</evidence>
<organism evidence="1 2">
    <name type="scientific">Candidatus Stercoripulliclostridium merdigallinarum</name>
    <dbReference type="NCBI Taxonomy" id="2840951"/>
    <lineage>
        <taxon>Bacteria</taxon>
        <taxon>Bacillati</taxon>
        <taxon>Bacillota</taxon>
        <taxon>Clostridia</taxon>
        <taxon>Eubacteriales</taxon>
        <taxon>Candidatus Stercoripulliclostridium</taxon>
    </lineage>
</organism>
<sequence length="91" mass="10325">IKFKKSHPGLMGAEELQRLPAFLYCEKANIPDFGDKEAEKRFKEDFKALENATGGLSGYLFAQLYDSPKDGGILNYTRNFKAVLFETKTQK</sequence>